<dbReference type="CDD" id="cd00093">
    <property type="entry name" value="HTH_XRE"/>
    <property type="match status" value="1"/>
</dbReference>
<proteinExistence type="predicted"/>
<reference evidence="2 3" key="1">
    <citation type="submission" date="2016-10" db="EMBL/GenBank/DDBJ databases">
        <authorList>
            <person name="de Groot N.N."/>
        </authorList>
    </citation>
    <scope>NUCLEOTIDE SEQUENCE [LARGE SCALE GENOMIC DNA]</scope>
    <source>
        <strain evidence="2 3">F</strain>
    </source>
</reference>
<dbReference type="SUPFAM" id="SSF47413">
    <property type="entry name" value="lambda repressor-like DNA-binding domains"/>
    <property type="match status" value="1"/>
</dbReference>
<dbReference type="Pfam" id="PF01381">
    <property type="entry name" value="HTH_3"/>
    <property type="match status" value="1"/>
</dbReference>
<dbReference type="GO" id="GO:0003677">
    <property type="term" value="F:DNA binding"/>
    <property type="evidence" value="ECO:0007669"/>
    <property type="project" value="InterPro"/>
</dbReference>
<dbReference type="InterPro" id="IPR001387">
    <property type="entry name" value="Cro/C1-type_HTH"/>
</dbReference>
<dbReference type="SMART" id="SM00530">
    <property type="entry name" value="HTH_XRE"/>
    <property type="match status" value="1"/>
</dbReference>
<name>A0A1I6J3P1_9FIRM</name>
<dbReference type="RefSeq" id="WP_031474879.1">
    <property type="nucleotide sequence ID" value="NZ_FOZC01000005.1"/>
</dbReference>
<evidence type="ECO:0000259" key="1">
    <source>
        <dbReference type="PROSITE" id="PS50943"/>
    </source>
</evidence>
<dbReference type="AlphaFoldDB" id="A0A1I6J3P1"/>
<protein>
    <submittedName>
        <fullName evidence="2">Helix-turn-helix</fullName>
    </submittedName>
</protein>
<organism evidence="2 3">
    <name type="scientific">[Clostridium] aminophilum</name>
    <dbReference type="NCBI Taxonomy" id="1526"/>
    <lineage>
        <taxon>Bacteria</taxon>
        <taxon>Bacillati</taxon>
        <taxon>Bacillota</taxon>
        <taxon>Clostridia</taxon>
        <taxon>Lachnospirales</taxon>
        <taxon>Lachnospiraceae</taxon>
    </lineage>
</organism>
<dbReference type="Gene3D" id="1.10.260.40">
    <property type="entry name" value="lambda repressor-like DNA-binding domains"/>
    <property type="match status" value="1"/>
</dbReference>
<feature type="domain" description="HTH cro/C1-type" evidence="1">
    <location>
        <begin position="5"/>
        <end position="58"/>
    </location>
</feature>
<gene>
    <name evidence="2" type="ORF">SAMN02910262_01146</name>
</gene>
<dbReference type="PROSITE" id="PS50943">
    <property type="entry name" value="HTH_CROC1"/>
    <property type="match status" value="1"/>
</dbReference>
<dbReference type="Proteomes" id="UP000214760">
    <property type="component" value="Unassembled WGS sequence"/>
</dbReference>
<dbReference type="EMBL" id="FOZC01000005">
    <property type="protein sequence ID" value="SFR73576.1"/>
    <property type="molecule type" value="Genomic_DNA"/>
</dbReference>
<accession>A0A1I6J3P1</accession>
<evidence type="ECO:0000313" key="3">
    <source>
        <dbReference type="Proteomes" id="UP000214760"/>
    </source>
</evidence>
<dbReference type="InterPro" id="IPR010982">
    <property type="entry name" value="Lambda_DNA-bd_dom_sf"/>
</dbReference>
<sequence>MAYAIKELRMATGLSQATFAAEYGIPVSTLRKWEQGEASPAPYVVTLLAKAIPSVNKSLRSITHTDGSRYFYDENRKMVYDKTGNGIRIREDLEGVKEQNLGLYLHDLFESFYEIQDRFNRDCMYDKKDDIIWT</sequence>
<evidence type="ECO:0000313" key="2">
    <source>
        <dbReference type="EMBL" id="SFR73576.1"/>
    </source>
</evidence>